<evidence type="ECO:0000313" key="2">
    <source>
        <dbReference type="Proteomes" id="UP000621492"/>
    </source>
</evidence>
<name>A0A9W5X4D0_9BACI</name>
<reference evidence="1" key="1">
    <citation type="journal article" date="2014" name="Int. J. Syst. Evol. Microbiol.">
        <title>Complete genome sequence of Corynebacterium casei LMG S-19264T (=DSM 44701T), isolated from a smear-ripened cheese.</title>
        <authorList>
            <consortium name="US DOE Joint Genome Institute (JGI-PGF)"/>
            <person name="Walter F."/>
            <person name="Albersmeier A."/>
            <person name="Kalinowski J."/>
            <person name="Ruckert C."/>
        </authorList>
    </citation>
    <scope>NUCLEOTIDE SEQUENCE</scope>
    <source>
        <strain evidence="1">CGMCC 1.15454</strain>
    </source>
</reference>
<evidence type="ECO:0000313" key="1">
    <source>
        <dbReference type="EMBL" id="GGB31050.1"/>
    </source>
</evidence>
<keyword evidence="2" id="KW-1185">Reference proteome</keyword>
<dbReference type="AlphaFoldDB" id="A0A9W5X4D0"/>
<proteinExistence type="predicted"/>
<gene>
    <name evidence="1" type="ORF">GCM10011409_05520</name>
</gene>
<dbReference type="InterPro" id="IPR038449">
    <property type="entry name" value="SirA_sf"/>
</dbReference>
<reference evidence="1" key="2">
    <citation type="submission" date="2020-09" db="EMBL/GenBank/DDBJ databases">
        <authorList>
            <person name="Sun Q."/>
            <person name="Zhou Y."/>
        </authorList>
    </citation>
    <scope>NUCLEOTIDE SEQUENCE</scope>
    <source>
        <strain evidence="1">CGMCC 1.15454</strain>
    </source>
</reference>
<sequence length="151" mass="18219">MGNYSIYWVKEEFAYRYFHKSGILYRFLKEYQNNPERTDLKNQFKFITNTFSTSALITHIKNNEKNRRNVTIDGNYLEMRNEDTQAISLHIHEKQINFRCEMLHDAEMLLFPALRSFQPFLFIMRNDVDNYGWISPVSKERAYLHGQVLYS</sequence>
<accession>A0A9W5X4D0</accession>
<dbReference type="RefSeq" id="WP_159457767.1">
    <property type="nucleotide sequence ID" value="NZ_BMJD01000002.1"/>
</dbReference>
<comment type="caution">
    <text evidence="1">The sequence shown here is derived from an EMBL/GenBank/DDBJ whole genome shotgun (WGS) entry which is preliminary data.</text>
</comment>
<protein>
    <recommendedName>
        <fullName evidence="3">Sporulation inhibitor of replication protein SirA</fullName>
    </recommendedName>
</protein>
<evidence type="ECO:0008006" key="3">
    <source>
        <dbReference type="Google" id="ProtNLM"/>
    </source>
</evidence>
<organism evidence="1 2">
    <name type="scientific">Lentibacillus populi</name>
    <dbReference type="NCBI Taxonomy" id="1827502"/>
    <lineage>
        <taxon>Bacteria</taxon>
        <taxon>Bacillati</taxon>
        <taxon>Bacillota</taxon>
        <taxon>Bacilli</taxon>
        <taxon>Bacillales</taxon>
        <taxon>Bacillaceae</taxon>
        <taxon>Lentibacillus</taxon>
    </lineage>
</organism>
<dbReference type="InterPro" id="IPR019683">
    <property type="entry name" value="SirA"/>
</dbReference>
<dbReference type="EMBL" id="BMJD01000002">
    <property type="protein sequence ID" value="GGB31050.1"/>
    <property type="molecule type" value="Genomic_DNA"/>
</dbReference>
<dbReference type="Pfam" id="PF10747">
    <property type="entry name" value="SirA"/>
    <property type="match status" value="1"/>
</dbReference>
<dbReference type="Proteomes" id="UP000621492">
    <property type="component" value="Unassembled WGS sequence"/>
</dbReference>
<dbReference type="Gene3D" id="3.30.310.250">
    <property type="entry name" value="Sporulation inhibitor of replication protein SirA"/>
    <property type="match status" value="1"/>
</dbReference>